<feature type="region of interest" description="Disordered" evidence="8">
    <location>
        <begin position="62"/>
        <end position="93"/>
    </location>
</feature>
<keyword evidence="3 7" id="KW-0507">mRNA processing</keyword>
<dbReference type="eggNOG" id="KOG2560">
    <property type="taxonomic scope" value="Eukaryota"/>
</dbReference>
<dbReference type="Proteomes" id="UP000030693">
    <property type="component" value="Unassembled WGS sequence"/>
</dbReference>
<dbReference type="GeneID" id="20527790"/>
<comment type="function">
    <text evidence="7">Involved in pre-mRNA splicing.</text>
</comment>
<evidence type="ECO:0000256" key="6">
    <source>
        <dbReference type="ARBA" id="ARBA00023242"/>
    </source>
</evidence>
<dbReference type="GO" id="GO:0030628">
    <property type="term" value="F:pre-mRNA 3'-splice site binding"/>
    <property type="evidence" value="ECO:0007669"/>
    <property type="project" value="UniProtKB-UniRule"/>
</dbReference>
<feature type="compositionally biased region" description="Basic and acidic residues" evidence="8">
    <location>
        <begin position="65"/>
        <end position="74"/>
    </location>
</feature>
<evidence type="ECO:0000256" key="5">
    <source>
        <dbReference type="ARBA" id="ARBA00023187"/>
    </source>
</evidence>
<dbReference type="STRING" id="691883.A0A058ZBA7"/>
<comment type="subunit">
    <text evidence="7">Associated with the spliceosome.</text>
</comment>
<dbReference type="PANTHER" id="PTHR12942:SF2">
    <property type="entry name" value="PRE-MRNA-SPLICING FACTOR SLU7"/>
    <property type="match status" value="1"/>
</dbReference>
<reference evidence="9" key="1">
    <citation type="submission" date="2013-04" db="EMBL/GenBank/DDBJ databases">
        <title>The Genome Sequence of Fonticula alba ATCC 38817.</title>
        <authorList>
            <consortium name="The Broad Institute Genomics Platform"/>
            <person name="Russ C."/>
            <person name="Cuomo C."/>
            <person name="Burger G."/>
            <person name="Gray M.W."/>
            <person name="Holland P.W.H."/>
            <person name="King N."/>
            <person name="Lang F.B.F."/>
            <person name="Roger A.J."/>
            <person name="Ruiz-Trillo I."/>
            <person name="Brown M."/>
            <person name="Walker B."/>
            <person name="Young S."/>
            <person name="Zeng Q."/>
            <person name="Gargeya S."/>
            <person name="Fitzgerald M."/>
            <person name="Haas B."/>
            <person name="Abouelleil A."/>
            <person name="Allen A.W."/>
            <person name="Alvarado L."/>
            <person name="Arachchi H.M."/>
            <person name="Berlin A.M."/>
            <person name="Chapman S.B."/>
            <person name="Gainer-Dewar J."/>
            <person name="Goldberg J."/>
            <person name="Griggs A."/>
            <person name="Gujja S."/>
            <person name="Hansen M."/>
            <person name="Howarth C."/>
            <person name="Imamovic A."/>
            <person name="Ireland A."/>
            <person name="Larimer J."/>
            <person name="McCowan C."/>
            <person name="Murphy C."/>
            <person name="Pearson M."/>
            <person name="Poon T.W."/>
            <person name="Priest M."/>
            <person name="Roberts A."/>
            <person name="Saif S."/>
            <person name="Shea T."/>
            <person name="Sisk P."/>
            <person name="Sykes S."/>
            <person name="Wortman J."/>
            <person name="Nusbaum C."/>
            <person name="Birren B."/>
        </authorList>
    </citation>
    <scope>NUCLEOTIDE SEQUENCE [LARGE SCALE GENOMIC DNA]</scope>
    <source>
        <strain evidence="9">ATCC 38817</strain>
    </source>
</reference>
<keyword evidence="5 7" id="KW-0508">mRNA splicing</keyword>
<organism evidence="9">
    <name type="scientific">Fonticula alba</name>
    <name type="common">Slime mold</name>
    <dbReference type="NCBI Taxonomy" id="691883"/>
    <lineage>
        <taxon>Eukaryota</taxon>
        <taxon>Rotosphaerida</taxon>
        <taxon>Fonticulaceae</taxon>
        <taxon>Fonticula</taxon>
    </lineage>
</organism>
<dbReference type="GO" id="GO:0005681">
    <property type="term" value="C:spliceosomal complex"/>
    <property type="evidence" value="ECO:0007669"/>
    <property type="project" value="UniProtKB-UniRule"/>
</dbReference>
<protein>
    <recommendedName>
        <fullName evidence="7">Pre-mRNA-splicing factor SLU7</fullName>
    </recommendedName>
</protein>
<name>A0A058ZBA7_FONAL</name>
<dbReference type="OrthoDB" id="249612at2759"/>
<sequence>MSHKLSRDEFRQRQELDAARKAGTIEAERDVDTGLGINPHIPQYVSQAPWYIDTGEATLRHQRQARQEPEDVNKFVRRGLTKPPPKKYRPGACENCGSMTHKRKDCVERPRKKLAKFSGKDLKGDEFIENPEDTRSYAAKRDRWVGHDESSYISVIRGAPSCLSRAERKRMVEATVYHLRDH</sequence>
<feature type="compositionally biased region" description="Basic residues" evidence="8">
    <location>
        <begin position="75"/>
        <end position="89"/>
    </location>
</feature>
<evidence type="ECO:0000256" key="2">
    <source>
        <dbReference type="ARBA" id="ARBA00007203"/>
    </source>
</evidence>
<dbReference type="AlphaFoldDB" id="A0A058ZBA7"/>
<dbReference type="RefSeq" id="XP_009495228.1">
    <property type="nucleotide sequence ID" value="XM_009496953.1"/>
</dbReference>
<dbReference type="OMA" id="HCGARTH"/>
<evidence type="ECO:0000256" key="1">
    <source>
        <dbReference type="ARBA" id="ARBA00004123"/>
    </source>
</evidence>
<comment type="subcellular location">
    <subcellularLocation>
        <location evidence="1 7">Nucleus</location>
    </subcellularLocation>
</comment>
<dbReference type="PANTHER" id="PTHR12942">
    <property type="entry name" value="STEP II SPLICING FACTOR SLU7"/>
    <property type="match status" value="1"/>
</dbReference>
<evidence type="ECO:0000256" key="3">
    <source>
        <dbReference type="ARBA" id="ARBA00022664"/>
    </source>
</evidence>
<evidence type="ECO:0000256" key="7">
    <source>
        <dbReference type="RuleBase" id="RU367071"/>
    </source>
</evidence>
<evidence type="ECO:0000313" key="10">
    <source>
        <dbReference type="Proteomes" id="UP000030693"/>
    </source>
</evidence>
<evidence type="ECO:0000256" key="8">
    <source>
        <dbReference type="SAM" id="MobiDB-lite"/>
    </source>
</evidence>
<dbReference type="EMBL" id="KB932204">
    <property type="protein sequence ID" value="KCV70712.1"/>
    <property type="molecule type" value="Genomic_DNA"/>
</dbReference>
<keyword evidence="4 7" id="KW-0747">Spliceosome</keyword>
<keyword evidence="10" id="KW-1185">Reference proteome</keyword>
<gene>
    <name evidence="9" type="ORF">H696_03065</name>
</gene>
<keyword evidence="6 7" id="KW-0539">Nucleus</keyword>
<evidence type="ECO:0000313" key="9">
    <source>
        <dbReference type="EMBL" id="KCV70712.1"/>
    </source>
</evidence>
<proteinExistence type="inferred from homology"/>
<comment type="similarity">
    <text evidence="2 7">Belongs to the SLU7 family.</text>
</comment>
<evidence type="ECO:0000256" key="4">
    <source>
        <dbReference type="ARBA" id="ARBA00022728"/>
    </source>
</evidence>
<dbReference type="GO" id="GO:0000398">
    <property type="term" value="P:mRNA splicing, via spliceosome"/>
    <property type="evidence" value="ECO:0007669"/>
    <property type="project" value="UniProtKB-UniRule"/>
</dbReference>
<accession>A0A058ZBA7</accession>
<dbReference type="InterPro" id="IPR039974">
    <property type="entry name" value="Splicing_factor_SLU7"/>
</dbReference>